<reference evidence="5" key="1">
    <citation type="journal article" date="2020" name="Appl. Environ. Microbiol.">
        <title>Diazotrophic Anaeromyxobacter Isolates from Soils.</title>
        <authorList>
            <person name="Masuda Y."/>
            <person name="Yamanaka H."/>
            <person name="Xu Z.X."/>
            <person name="Shiratori Y."/>
            <person name="Aono T."/>
            <person name="Amachi S."/>
            <person name="Senoo K."/>
            <person name="Itoh H."/>
        </authorList>
    </citation>
    <scope>NUCLEOTIDE SEQUENCE [LARGE SCALE GENOMIC DNA]</scope>
    <source>
        <strain evidence="5">R267</strain>
    </source>
</reference>
<dbReference type="GO" id="GO:0000160">
    <property type="term" value="P:phosphorelay signal transduction system"/>
    <property type="evidence" value="ECO:0007669"/>
    <property type="project" value="InterPro"/>
</dbReference>
<accession>A0A7I9VGP7</accession>
<sequence>MAVSTILVVEDDPDIRSALCSILEDEGYLVACAADGQEALGALRAGLRPAVILLDLMMPVMDGRDFRAAQLRDPRLAAIPVVVLTADGRLQQAAQALGAADAFAKPFELKVLLRALERVTAASAPACETPAPQVAAHG</sequence>
<dbReference type="EMBL" id="BJTG01000001">
    <property type="protein sequence ID" value="GEJ55318.1"/>
    <property type="molecule type" value="Genomic_DNA"/>
</dbReference>
<evidence type="ECO:0000313" key="4">
    <source>
        <dbReference type="EMBL" id="GEJ55318.1"/>
    </source>
</evidence>
<evidence type="ECO:0000259" key="3">
    <source>
        <dbReference type="PROSITE" id="PS50110"/>
    </source>
</evidence>
<name>A0A7I9VGP7_9BACT</name>
<dbReference type="Pfam" id="PF00072">
    <property type="entry name" value="Response_reg"/>
    <property type="match status" value="1"/>
</dbReference>
<dbReference type="PROSITE" id="PS50110">
    <property type="entry name" value="RESPONSE_REGULATORY"/>
    <property type="match status" value="1"/>
</dbReference>
<gene>
    <name evidence="4" type="ORF">AMYX_00590</name>
</gene>
<dbReference type="InterPro" id="IPR050595">
    <property type="entry name" value="Bact_response_regulator"/>
</dbReference>
<dbReference type="AlphaFoldDB" id="A0A7I9VGP7"/>
<organism evidence="4 5">
    <name type="scientific">Anaeromyxobacter diazotrophicus</name>
    <dbReference type="NCBI Taxonomy" id="2590199"/>
    <lineage>
        <taxon>Bacteria</taxon>
        <taxon>Pseudomonadati</taxon>
        <taxon>Myxococcota</taxon>
        <taxon>Myxococcia</taxon>
        <taxon>Myxococcales</taxon>
        <taxon>Cystobacterineae</taxon>
        <taxon>Anaeromyxobacteraceae</taxon>
        <taxon>Anaeromyxobacter</taxon>
    </lineage>
</organism>
<keyword evidence="1 2" id="KW-0597">Phosphoprotein</keyword>
<dbReference type="SUPFAM" id="SSF52172">
    <property type="entry name" value="CheY-like"/>
    <property type="match status" value="1"/>
</dbReference>
<comment type="caution">
    <text evidence="4">The sequence shown here is derived from an EMBL/GenBank/DDBJ whole genome shotgun (WGS) entry which is preliminary data.</text>
</comment>
<evidence type="ECO:0000313" key="5">
    <source>
        <dbReference type="Proteomes" id="UP000503640"/>
    </source>
</evidence>
<proteinExistence type="predicted"/>
<dbReference type="PANTHER" id="PTHR44591">
    <property type="entry name" value="STRESS RESPONSE REGULATOR PROTEIN 1"/>
    <property type="match status" value="1"/>
</dbReference>
<protein>
    <recommendedName>
        <fullName evidence="3">Response regulatory domain-containing protein</fullName>
    </recommendedName>
</protein>
<evidence type="ECO:0000256" key="1">
    <source>
        <dbReference type="ARBA" id="ARBA00022553"/>
    </source>
</evidence>
<dbReference type="Gene3D" id="3.40.50.2300">
    <property type="match status" value="1"/>
</dbReference>
<dbReference type="RefSeq" id="WP_176062129.1">
    <property type="nucleotide sequence ID" value="NZ_BJTG01000001.1"/>
</dbReference>
<dbReference type="InterPro" id="IPR001789">
    <property type="entry name" value="Sig_transdc_resp-reg_receiver"/>
</dbReference>
<dbReference type="Proteomes" id="UP000503640">
    <property type="component" value="Unassembled WGS sequence"/>
</dbReference>
<feature type="domain" description="Response regulatory" evidence="3">
    <location>
        <begin position="5"/>
        <end position="120"/>
    </location>
</feature>
<evidence type="ECO:0000256" key="2">
    <source>
        <dbReference type="PROSITE-ProRule" id="PRU00169"/>
    </source>
</evidence>
<dbReference type="PANTHER" id="PTHR44591:SF3">
    <property type="entry name" value="RESPONSE REGULATORY DOMAIN-CONTAINING PROTEIN"/>
    <property type="match status" value="1"/>
</dbReference>
<dbReference type="SMART" id="SM00448">
    <property type="entry name" value="REC"/>
    <property type="match status" value="1"/>
</dbReference>
<dbReference type="InterPro" id="IPR011006">
    <property type="entry name" value="CheY-like_superfamily"/>
</dbReference>
<keyword evidence="5" id="KW-1185">Reference proteome</keyword>
<feature type="modified residue" description="4-aspartylphosphate" evidence="2">
    <location>
        <position position="55"/>
    </location>
</feature>